<dbReference type="Gene3D" id="2.60.120.10">
    <property type="entry name" value="Jelly Rolls"/>
    <property type="match status" value="1"/>
</dbReference>
<dbReference type="InterPro" id="IPR011051">
    <property type="entry name" value="RmlC_Cupin_sf"/>
</dbReference>
<evidence type="ECO:0000313" key="3">
    <source>
        <dbReference type="EMBL" id="SEP91726.1"/>
    </source>
</evidence>
<dbReference type="SUPFAM" id="SSF51182">
    <property type="entry name" value="RmlC-like cupins"/>
    <property type="match status" value="1"/>
</dbReference>
<dbReference type="PANTHER" id="PTHR35848">
    <property type="entry name" value="OXALATE-BINDING PROTEIN"/>
    <property type="match status" value="1"/>
</dbReference>
<dbReference type="OrthoDB" id="190812at2157"/>
<evidence type="ECO:0000313" key="4">
    <source>
        <dbReference type="Proteomes" id="UP000199114"/>
    </source>
</evidence>
<dbReference type="PANTHER" id="PTHR35848:SF9">
    <property type="entry name" value="SLL1358 PROTEIN"/>
    <property type="match status" value="1"/>
</dbReference>
<name>A0A1H9BRZ6_9EURY</name>
<dbReference type="GO" id="GO:0016853">
    <property type="term" value="F:isomerase activity"/>
    <property type="evidence" value="ECO:0007669"/>
    <property type="project" value="UniProtKB-KW"/>
</dbReference>
<dbReference type="InterPro" id="IPR013096">
    <property type="entry name" value="Cupin_2"/>
</dbReference>
<accession>A0A1H9BRZ6</accession>
<dbReference type="Proteomes" id="UP000199114">
    <property type="component" value="Unassembled WGS sequence"/>
</dbReference>
<dbReference type="InterPro" id="IPR014710">
    <property type="entry name" value="RmlC-like_jellyroll"/>
</dbReference>
<protein>
    <submittedName>
        <fullName evidence="3">Mannose-6-phosphate isomerase, cupin superfamily</fullName>
    </submittedName>
</protein>
<dbReference type="AlphaFoldDB" id="A0A1H9BRZ6"/>
<keyword evidence="4" id="KW-1185">Reference proteome</keyword>
<sequence length="160" mass="17515">MEHVAIDDVEPTPVDDYHADVRALTDPLATDDVAVTRYVLEPGERFSGSVHTHMDQEAVFVVLAGEATFERPEDRITVQENEAVRFGPGEFQSGKNDGEEPVVALAIGAPRESDDVRISRIETLDRDISCPECDTDHMRIAQAADADFVCPACEATTSLE</sequence>
<gene>
    <name evidence="3" type="ORF">SAMN04489841_0836</name>
</gene>
<reference evidence="4" key="1">
    <citation type="submission" date="2016-10" db="EMBL/GenBank/DDBJ databases">
        <authorList>
            <person name="Varghese N."/>
            <person name="Submissions S."/>
        </authorList>
    </citation>
    <scope>NUCLEOTIDE SEQUENCE [LARGE SCALE GENOMIC DNA]</scope>
    <source>
        <strain evidence="4">DSM 25055</strain>
    </source>
</reference>
<evidence type="ECO:0000256" key="1">
    <source>
        <dbReference type="ARBA" id="ARBA00022723"/>
    </source>
</evidence>
<feature type="domain" description="Cupin type-2" evidence="2">
    <location>
        <begin position="38"/>
        <end position="107"/>
    </location>
</feature>
<keyword evidence="3" id="KW-0413">Isomerase</keyword>
<dbReference type="EMBL" id="FOFD01000001">
    <property type="protein sequence ID" value="SEP91726.1"/>
    <property type="molecule type" value="Genomic_DNA"/>
</dbReference>
<dbReference type="Pfam" id="PF07883">
    <property type="entry name" value="Cupin_2"/>
    <property type="match status" value="1"/>
</dbReference>
<proteinExistence type="predicted"/>
<dbReference type="RefSeq" id="WP_090613789.1">
    <property type="nucleotide sequence ID" value="NZ_FOFD01000001.1"/>
</dbReference>
<organism evidence="3 4">
    <name type="scientific">Natrinema salaciae</name>
    <dbReference type="NCBI Taxonomy" id="1186196"/>
    <lineage>
        <taxon>Archaea</taxon>
        <taxon>Methanobacteriati</taxon>
        <taxon>Methanobacteriota</taxon>
        <taxon>Stenosarchaea group</taxon>
        <taxon>Halobacteria</taxon>
        <taxon>Halobacteriales</taxon>
        <taxon>Natrialbaceae</taxon>
        <taxon>Natrinema</taxon>
    </lineage>
</organism>
<dbReference type="InterPro" id="IPR051610">
    <property type="entry name" value="GPI/OXD"/>
</dbReference>
<keyword evidence="1" id="KW-0479">Metal-binding</keyword>
<evidence type="ECO:0000259" key="2">
    <source>
        <dbReference type="Pfam" id="PF07883"/>
    </source>
</evidence>
<dbReference type="GO" id="GO:0046872">
    <property type="term" value="F:metal ion binding"/>
    <property type="evidence" value="ECO:0007669"/>
    <property type="project" value="UniProtKB-KW"/>
</dbReference>